<dbReference type="PRINTS" id="PR01414">
    <property type="entry name" value="CCMBBIOGNSIS"/>
</dbReference>
<evidence type="ECO:0000256" key="5">
    <source>
        <dbReference type="ARBA" id="ARBA00022448"/>
    </source>
</evidence>
<feature type="transmembrane region" description="Helical" evidence="13">
    <location>
        <begin position="47"/>
        <end position="66"/>
    </location>
</feature>
<feature type="transmembrane region" description="Helical" evidence="13">
    <location>
        <begin position="128"/>
        <end position="152"/>
    </location>
</feature>
<comment type="subcellular location">
    <subcellularLocation>
        <location evidence="2">Cell inner membrane</location>
        <topology evidence="2">Multi-pass membrane protein</topology>
    </subcellularLocation>
</comment>
<dbReference type="GO" id="GO:1903607">
    <property type="term" value="P:cytochrome c biosynthetic process"/>
    <property type="evidence" value="ECO:0007669"/>
    <property type="project" value="TreeGrafter"/>
</dbReference>
<comment type="function">
    <text evidence="1 12">Required for the export of heme to the periplasm for the biogenesis of c-type cytochromes.</text>
</comment>
<evidence type="ECO:0000256" key="1">
    <source>
        <dbReference type="ARBA" id="ARBA00002442"/>
    </source>
</evidence>
<evidence type="ECO:0000256" key="12">
    <source>
        <dbReference type="PIRNR" id="PIRNR002764"/>
    </source>
</evidence>
<evidence type="ECO:0000256" key="13">
    <source>
        <dbReference type="SAM" id="Phobius"/>
    </source>
</evidence>
<dbReference type="NCBIfam" id="TIGR01190">
    <property type="entry name" value="ccmB"/>
    <property type="match status" value="1"/>
</dbReference>
<evidence type="ECO:0000256" key="7">
    <source>
        <dbReference type="ARBA" id="ARBA00022519"/>
    </source>
</evidence>
<keyword evidence="9 12" id="KW-0201">Cytochrome c-type biogenesis</keyword>
<evidence type="ECO:0000256" key="2">
    <source>
        <dbReference type="ARBA" id="ARBA00004429"/>
    </source>
</evidence>
<dbReference type="PATRIC" id="fig|66969.6.peg.348"/>
<keyword evidence="8 13" id="KW-0812">Transmembrane</keyword>
<organism evidence="14 15">
    <name type="scientific">Legionella waltersii</name>
    <dbReference type="NCBI Taxonomy" id="66969"/>
    <lineage>
        <taxon>Bacteria</taxon>
        <taxon>Pseudomonadati</taxon>
        <taxon>Pseudomonadota</taxon>
        <taxon>Gammaproteobacteria</taxon>
        <taxon>Legionellales</taxon>
        <taxon>Legionellaceae</taxon>
        <taxon>Legionella</taxon>
    </lineage>
</organism>
<accession>A0A0W1ANF5</accession>
<dbReference type="Pfam" id="PF03379">
    <property type="entry name" value="CcmB"/>
    <property type="match status" value="1"/>
</dbReference>
<evidence type="ECO:0000256" key="10">
    <source>
        <dbReference type="ARBA" id="ARBA00022989"/>
    </source>
</evidence>
<evidence type="ECO:0000256" key="4">
    <source>
        <dbReference type="ARBA" id="ARBA00016452"/>
    </source>
</evidence>
<dbReference type="GO" id="GO:0017004">
    <property type="term" value="P:cytochrome complex assembly"/>
    <property type="evidence" value="ECO:0007669"/>
    <property type="project" value="UniProtKB-KW"/>
</dbReference>
<feature type="transmembrane region" description="Helical" evidence="13">
    <location>
        <begin position="99"/>
        <end position="122"/>
    </location>
</feature>
<gene>
    <name evidence="14" type="primary">ccmB</name>
    <name evidence="14" type="ORF">Lwal_0320</name>
</gene>
<evidence type="ECO:0000313" key="14">
    <source>
        <dbReference type="EMBL" id="KTD82842.1"/>
    </source>
</evidence>
<dbReference type="PIRSF" id="PIRSF002764">
    <property type="entry name" value="CcmB"/>
    <property type="match status" value="1"/>
</dbReference>
<comment type="similarity">
    <text evidence="3 12">Belongs to the CcmB/CycW/HelB family.</text>
</comment>
<dbReference type="GO" id="GO:0015232">
    <property type="term" value="F:heme transmembrane transporter activity"/>
    <property type="evidence" value="ECO:0007669"/>
    <property type="project" value="InterPro"/>
</dbReference>
<feature type="transmembrane region" description="Helical" evidence="13">
    <location>
        <begin position="164"/>
        <end position="185"/>
    </location>
</feature>
<dbReference type="InterPro" id="IPR003544">
    <property type="entry name" value="Cyt_c_biogenesis_CcmB"/>
</dbReference>
<evidence type="ECO:0000313" key="15">
    <source>
        <dbReference type="Proteomes" id="UP000054729"/>
    </source>
</evidence>
<dbReference type="OrthoDB" id="9799895at2"/>
<dbReference type="InterPro" id="IPR026031">
    <property type="entry name" value="Cyt_c_CcmB_bac"/>
</dbReference>
<evidence type="ECO:0000256" key="3">
    <source>
        <dbReference type="ARBA" id="ARBA00010544"/>
    </source>
</evidence>
<feature type="transmembrane region" description="Helical" evidence="13">
    <location>
        <begin position="20"/>
        <end position="41"/>
    </location>
</feature>
<dbReference type="EMBL" id="LNZB01000006">
    <property type="protein sequence ID" value="KTD82842.1"/>
    <property type="molecule type" value="Genomic_DNA"/>
</dbReference>
<sequence length="223" mass="24361">MTSLFFSQLKREFLIQMRQVRNVINTCLFFLMILFIFPMTLKPDIQLLQLVAPGLVWMAMLLSLLMSSERLFQQDHDQGIIEQWLVSGRSISVIVTAKVIVHWILNTVPIILLTPIFALLFSLSFQNVVVFILSILCGTPAILFLSALAAAFGMGGNQKGALMALILLPLTLPILIFGSGAMSIGMQGFPISGYLAILLAISLLAVGFLPFAIAGAIRVGHAD</sequence>
<dbReference type="AlphaFoldDB" id="A0A0W1ANF5"/>
<feature type="transmembrane region" description="Helical" evidence="13">
    <location>
        <begin position="191"/>
        <end position="217"/>
    </location>
</feature>
<dbReference type="STRING" id="66969.Lwal_0320"/>
<keyword evidence="11 12" id="KW-0472">Membrane</keyword>
<keyword evidence="15" id="KW-1185">Reference proteome</keyword>
<protein>
    <recommendedName>
        <fullName evidence="4 12">Heme exporter protein B</fullName>
    </recommendedName>
</protein>
<evidence type="ECO:0000256" key="6">
    <source>
        <dbReference type="ARBA" id="ARBA00022475"/>
    </source>
</evidence>
<evidence type="ECO:0000256" key="11">
    <source>
        <dbReference type="ARBA" id="ARBA00023136"/>
    </source>
</evidence>
<comment type="caution">
    <text evidence="14">The sequence shown here is derived from an EMBL/GenBank/DDBJ whole genome shotgun (WGS) entry which is preliminary data.</text>
</comment>
<dbReference type="Proteomes" id="UP000054729">
    <property type="component" value="Unassembled WGS sequence"/>
</dbReference>
<evidence type="ECO:0000256" key="9">
    <source>
        <dbReference type="ARBA" id="ARBA00022748"/>
    </source>
</evidence>
<name>A0A0W1ANF5_9GAMM</name>
<dbReference type="PANTHER" id="PTHR30070">
    <property type="entry name" value="HEME EXPORTER PROTEIN B"/>
    <property type="match status" value="1"/>
</dbReference>
<proteinExistence type="inferred from homology"/>
<dbReference type="GO" id="GO:0005886">
    <property type="term" value="C:plasma membrane"/>
    <property type="evidence" value="ECO:0007669"/>
    <property type="project" value="UniProtKB-SubCell"/>
</dbReference>
<keyword evidence="5 12" id="KW-0813">Transport</keyword>
<keyword evidence="10 13" id="KW-1133">Transmembrane helix</keyword>
<evidence type="ECO:0000256" key="8">
    <source>
        <dbReference type="ARBA" id="ARBA00022692"/>
    </source>
</evidence>
<dbReference type="PANTHER" id="PTHR30070:SF1">
    <property type="entry name" value="CYTOCHROME C BIOGENESIS B-RELATED"/>
    <property type="match status" value="1"/>
</dbReference>
<keyword evidence="6 12" id="KW-1003">Cell membrane</keyword>
<reference evidence="14 15" key="1">
    <citation type="submission" date="2015-11" db="EMBL/GenBank/DDBJ databases">
        <title>Genomic analysis of 38 Legionella species identifies large and diverse effector repertoires.</title>
        <authorList>
            <person name="Burstein D."/>
            <person name="Amaro F."/>
            <person name="Zusman T."/>
            <person name="Lifshitz Z."/>
            <person name="Cohen O."/>
            <person name="Gilbert J.A."/>
            <person name="Pupko T."/>
            <person name="Shuman H.A."/>
            <person name="Segal G."/>
        </authorList>
    </citation>
    <scope>NUCLEOTIDE SEQUENCE [LARGE SCALE GENOMIC DNA]</scope>
    <source>
        <strain evidence="14 15">ATCC 51914</strain>
    </source>
</reference>
<keyword evidence="7 12" id="KW-0997">Cell inner membrane</keyword>